<dbReference type="Proteomes" id="UP001501083">
    <property type="component" value="Unassembled WGS sequence"/>
</dbReference>
<gene>
    <name evidence="1" type="ORF">GCM10025759_29620</name>
</gene>
<name>A0ABP9LKJ5_9GAMM</name>
<organism evidence="1 2">
    <name type="scientific">Lysobacter panacisoli</name>
    <dbReference type="NCBI Taxonomy" id="1255263"/>
    <lineage>
        <taxon>Bacteria</taxon>
        <taxon>Pseudomonadati</taxon>
        <taxon>Pseudomonadota</taxon>
        <taxon>Gammaproteobacteria</taxon>
        <taxon>Lysobacterales</taxon>
        <taxon>Lysobacteraceae</taxon>
        <taxon>Lysobacter</taxon>
    </lineage>
</organism>
<dbReference type="RefSeq" id="WP_158982212.1">
    <property type="nucleotide sequence ID" value="NZ_BAABKY010000004.1"/>
</dbReference>
<keyword evidence="2" id="KW-1185">Reference proteome</keyword>
<comment type="caution">
    <text evidence="1">The sequence shown here is derived from an EMBL/GenBank/DDBJ whole genome shotgun (WGS) entry which is preliminary data.</text>
</comment>
<evidence type="ECO:0000313" key="2">
    <source>
        <dbReference type="Proteomes" id="UP001501083"/>
    </source>
</evidence>
<protein>
    <submittedName>
        <fullName evidence="1">Uncharacterized protein</fullName>
    </submittedName>
</protein>
<sequence>MRTLWMCGGTQRRHQCLACGHRHASERSLVVALAPTGTDKFHALHALPEGERDLVEPLMVLMIGAGTLVGAVELSLRPLHDLVDEHGPPAVSLRGLTFPVFSWLTDQAGGYAMHLVAIDQGDVRVCFRVRRRREYGLL</sequence>
<accession>A0ABP9LKJ5</accession>
<reference evidence="2" key="1">
    <citation type="journal article" date="2019" name="Int. J. Syst. Evol. Microbiol.">
        <title>The Global Catalogue of Microorganisms (GCM) 10K type strain sequencing project: providing services to taxonomists for standard genome sequencing and annotation.</title>
        <authorList>
            <consortium name="The Broad Institute Genomics Platform"/>
            <consortium name="The Broad Institute Genome Sequencing Center for Infectious Disease"/>
            <person name="Wu L."/>
            <person name="Ma J."/>
        </authorList>
    </citation>
    <scope>NUCLEOTIDE SEQUENCE [LARGE SCALE GENOMIC DNA]</scope>
    <source>
        <strain evidence="2">JCM 19212</strain>
    </source>
</reference>
<dbReference type="EMBL" id="BAABKY010000004">
    <property type="protein sequence ID" value="GAA5080433.1"/>
    <property type="molecule type" value="Genomic_DNA"/>
</dbReference>
<evidence type="ECO:0000313" key="1">
    <source>
        <dbReference type="EMBL" id="GAA5080433.1"/>
    </source>
</evidence>
<proteinExistence type="predicted"/>